<comment type="caution">
    <text evidence="2">Once thought to be involved in copper homeostasis, experiments in E.coli have shown this is not the case.</text>
</comment>
<dbReference type="GO" id="GO:0005737">
    <property type="term" value="C:cytoplasm"/>
    <property type="evidence" value="ECO:0007669"/>
    <property type="project" value="UniProtKB-SubCell"/>
</dbReference>
<reference evidence="3 4" key="1">
    <citation type="submission" date="2017-02" db="EMBL/GenBank/DDBJ databases">
        <title>Draft genome sequence of Haemophilus felis CCUG 31170 type strain.</title>
        <authorList>
            <person name="Engstrom-Jakobsson H."/>
            <person name="Salva-Serra F."/>
            <person name="Thorell K."/>
            <person name="Gonzales-Siles L."/>
            <person name="Karlsson R."/>
            <person name="Boulund F."/>
            <person name="Engstrand L."/>
            <person name="Kristiansson E."/>
            <person name="Moore E."/>
        </authorList>
    </citation>
    <scope>NUCLEOTIDE SEQUENCE [LARGE SCALE GENOMIC DNA]</scope>
    <source>
        <strain evidence="3 4">CCUG 31170</strain>
    </source>
</reference>
<dbReference type="SUPFAM" id="SSF110395">
    <property type="entry name" value="CutC-like"/>
    <property type="match status" value="1"/>
</dbReference>
<accession>A0A1T0BBK1</accession>
<dbReference type="Gene3D" id="3.20.20.380">
    <property type="entry name" value="Copper homeostasis (CutC) domain"/>
    <property type="match status" value="1"/>
</dbReference>
<dbReference type="PANTHER" id="PTHR12598:SF0">
    <property type="entry name" value="COPPER HOMEOSTASIS PROTEIN CUTC HOMOLOG"/>
    <property type="match status" value="1"/>
</dbReference>
<dbReference type="GO" id="GO:0005507">
    <property type="term" value="F:copper ion binding"/>
    <property type="evidence" value="ECO:0007669"/>
    <property type="project" value="TreeGrafter"/>
</dbReference>
<evidence type="ECO:0000256" key="2">
    <source>
        <dbReference type="HAMAP-Rule" id="MF_00795"/>
    </source>
</evidence>
<dbReference type="Pfam" id="PF03932">
    <property type="entry name" value="CutC"/>
    <property type="match status" value="1"/>
</dbReference>
<gene>
    <name evidence="2" type="primary">cutC</name>
    <name evidence="3" type="ORF">B0188_01175</name>
</gene>
<evidence type="ECO:0000256" key="1">
    <source>
        <dbReference type="ARBA" id="ARBA00007768"/>
    </source>
</evidence>
<dbReference type="OrthoDB" id="9815677at2"/>
<dbReference type="InterPro" id="IPR036822">
    <property type="entry name" value="CutC-like_dom_sf"/>
</dbReference>
<proteinExistence type="inferred from homology"/>
<name>A0A1T0BBK1_9PAST</name>
<comment type="subcellular location">
    <subcellularLocation>
        <location evidence="2">Cytoplasm</location>
    </subcellularLocation>
</comment>
<organism evidence="3 4">
    <name type="scientific">[Haemophilus] felis</name>
    <dbReference type="NCBI Taxonomy" id="123822"/>
    <lineage>
        <taxon>Bacteria</taxon>
        <taxon>Pseudomonadati</taxon>
        <taxon>Pseudomonadota</taxon>
        <taxon>Gammaproteobacteria</taxon>
        <taxon>Pasteurellales</taxon>
        <taxon>Pasteurellaceae</taxon>
    </lineage>
</organism>
<protein>
    <recommendedName>
        <fullName evidence="2">PF03932 family protein CutC</fullName>
    </recommendedName>
</protein>
<sequence>MKIEICVDNIESALLAQYAGADRLELCGCLALGGVTPPYSLIKVAVNLCDIPCYVMIRPRAGDFLFSDLEVEMMEQDIYMAKQLGAQGVVIGALTPQATIDVTCCQRLVKAAMGMGITFHRAFDLCADPYIALEQLIELGCERVLSSGQQRSAFEGKETLHKLVQQAQGRINIMAGAGINLHHAKALAELTKVDELHLSAKTYRQSQMASENSAVMGNHAEDDNKIWTCDTKQIEAIKQLFNSMNTK</sequence>
<evidence type="ECO:0000313" key="4">
    <source>
        <dbReference type="Proteomes" id="UP000190023"/>
    </source>
</evidence>
<keyword evidence="4" id="KW-1185">Reference proteome</keyword>
<evidence type="ECO:0000313" key="3">
    <source>
        <dbReference type="EMBL" id="OOS07161.1"/>
    </source>
</evidence>
<dbReference type="FunFam" id="3.20.20.380:FF:000001">
    <property type="entry name" value="Copper homeostasis protein CutC"/>
    <property type="match status" value="1"/>
</dbReference>
<dbReference type="EMBL" id="MUYB01000004">
    <property type="protein sequence ID" value="OOS07161.1"/>
    <property type="molecule type" value="Genomic_DNA"/>
</dbReference>
<dbReference type="AlphaFoldDB" id="A0A1T0BBK1"/>
<dbReference type="HAMAP" id="MF_00795">
    <property type="entry name" value="CutC"/>
    <property type="match status" value="1"/>
</dbReference>
<comment type="similarity">
    <text evidence="1 2">Belongs to the CutC family.</text>
</comment>
<keyword evidence="2" id="KW-0963">Cytoplasm</keyword>
<dbReference type="STRING" id="123822.B0188_01175"/>
<dbReference type="Proteomes" id="UP000190023">
    <property type="component" value="Unassembled WGS sequence"/>
</dbReference>
<dbReference type="PANTHER" id="PTHR12598">
    <property type="entry name" value="COPPER HOMEOSTASIS PROTEIN CUTC"/>
    <property type="match status" value="1"/>
</dbReference>
<dbReference type="InterPro" id="IPR005627">
    <property type="entry name" value="CutC-like"/>
</dbReference>
<comment type="caution">
    <text evidence="3">The sequence shown here is derived from an EMBL/GenBank/DDBJ whole genome shotgun (WGS) entry which is preliminary data.</text>
</comment>